<dbReference type="EMBL" id="MASU01000005">
    <property type="protein sequence ID" value="PXY36776.1"/>
    <property type="molecule type" value="Genomic_DNA"/>
</dbReference>
<name>A0A318LQH7_9PSEU</name>
<proteinExistence type="predicted"/>
<protein>
    <recommendedName>
        <fullName evidence="1">MIP18 family-like domain-containing protein</fullName>
    </recommendedName>
</protein>
<evidence type="ECO:0000259" key="1">
    <source>
        <dbReference type="Pfam" id="PF01883"/>
    </source>
</evidence>
<dbReference type="PANTHER" id="PTHR42831:SF1">
    <property type="entry name" value="FE-S PROTEIN MATURATION AUXILIARY FACTOR YITW"/>
    <property type="match status" value="1"/>
</dbReference>
<dbReference type="AlphaFoldDB" id="A0A318LQH7"/>
<dbReference type="OrthoDB" id="9809679at2"/>
<dbReference type="InterPro" id="IPR052339">
    <property type="entry name" value="Fe-S_Maturation_MIP18"/>
</dbReference>
<dbReference type="Proteomes" id="UP000247892">
    <property type="component" value="Unassembled WGS sequence"/>
</dbReference>
<reference evidence="2 3" key="1">
    <citation type="submission" date="2016-07" db="EMBL/GenBank/DDBJ databases">
        <title>Draft genome sequence of Prauserella sp. YIM 121212, isolated from alkaline soil.</title>
        <authorList>
            <person name="Ruckert C."/>
            <person name="Albersmeier A."/>
            <person name="Jiang C.-L."/>
            <person name="Jiang Y."/>
            <person name="Kalinowski J."/>
            <person name="Schneider O."/>
            <person name="Winkler A."/>
            <person name="Zotchev S.B."/>
        </authorList>
    </citation>
    <scope>NUCLEOTIDE SEQUENCE [LARGE SCALE GENOMIC DNA]</scope>
    <source>
        <strain evidence="2 3">YIM 121212</strain>
    </source>
</reference>
<dbReference type="InterPro" id="IPR034904">
    <property type="entry name" value="FSCA_dom_sf"/>
</dbReference>
<comment type="caution">
    <text evidence="2">The sequence shown here is derived from an EMBL/GenBank/DDBJ whole genome shotgun (WGS) entry which is preliminary data.</text>
</comment>
<gene>
    <name evidence="2" type="ORF">BA062_15615</name>
</gene>
<accession>A0A318LQH7</accession>
<evidence type="ECO:0000313" key="2">
    <source>
        <dbReference type="EMBL" id="PXY36776.1"/>
    </source>
</evidence>
<dbReference type="RefSeq" id="WP_110336982.1">
    <property type="nucleotide sequence ID" value="NZ_JBHVKT010000003.1"/>
</dbReference>
<feature type="domain" description="MIP18 family-like" evidence="1">
    <location>
        <begin position="14"/>
        <end position="86"/>
    </location>
</feature>
<dbReference type="Pfam" id="PF01883">
    <property type="entry name" value="FeS_assembly_P"/>
    <property type="match status" value="1"/>
</dbReference>
<sequence length="128" mass="13980">MTVTEIAVSGEIGERVLAALREVVDPCSVAAATPIDIVEMGLVDRIEPDGDDGVAIRLSLTTPSCMMLGQLLDQIDRHVSPVLGRRPEVTLDDGMTWTPERMTGEARAIRDARRRVLMSLLPSRRADD</sequence>
<dbReference type="SUPFAM" id="SSF117916">
    <property type="entry name" value="Fe-S cluster assembly (FSCA) domain-like"/>
    <property type="match status" value="1"/>
</dbReference>
<evidence type="ECO:0000313" key="3">
    <source>
        <dbReference type="Proteomes" id="UP000247892"/>
    </source>
</evidence>
<dbReference type="InterPro" id="IPR002744">
    <property type="entry name" value="MIP18-like"/>
</dbReference>
<keyword evidence="3" id="KW-1185">Reference proteome</keyword>
<organism evidence="2 3">
    <name type="scientific">Prauserella flavalba</name>
    <dbReference type="NCBI Taxonomy" id="1477506"/>
    <lineage>
        <taxon>Bacteria</taxon>
        <taxon>Bacillati</taxon>
        <taxon>Actinomycetota</taxon>
        <taxon>Actinomycetes</taxon>
        <taxon>Pseudonocardiales</taxon>
        <taxon>Pseudonocardiaceae</taxon>
        <taxon>Prauserella</taxon>
    </lineage>
</organism>
<dbReference type="Gene3D" id="3.30.300.130">
    <property type="entry name" value="Fe-S cluster assembly (FSCA)"/>
    <property type="match status" value="1"/>
</dbReference>
<dbReference type="PANTHER" id="PTHR42831">
    <property type="entry name" value="FE-S PROTEIN MATURATION AUXILIARY FACTOR YITW"/>
    <property type="match status" value="1"/>
</dbReference>